<evidence type="ECO:0000256" key="1">
    <source>
        <dbReference type="ARBA" id="ARBA00023125"/>
    </source>
</evidence>
<dbReference type="Pfam" id="PF01381">
    <property type="entry name" value="HTH_3"/>
    <property type="match status" value="1"/>
</dbReference>
<evidence type="ECO:0000313" key="3">
    <source>
        <dbReference type="EMBL" id="XCH19905.1"/>
    </source>
</evidence>
<organism evidence="3">
    <name type="scientific">Bacillus cereus group sp. MS39</name>
    <dbReference type="NCBI Taxonomy" id="3041344"/>
    <lineage>
        <taxon>Bacteria</taxon>
        <taxon>Bacillati</taxon>
        <taxon>Bacillota</taxon>
        <taxon>Bacilli</taxon>
        <taxon>Bacillales</taxon>
        <taxon>Bacillaceae</taxon>
        <taxon>Bacillus</taxon>
        <taxon>Bacillus cereus group</taxon>
    </lineage>
</organism>
<gene>
    <name evidence="3" type="ORF">QEP67_04305</name>
</gene>
<dbReference type="EMBL" id="CP123058">
    <property type="protein sequence ID" value="XCH19905.1"/>
    <property type="molecule type" value="Genomic_DNA"/>
</dbReference>
<dbReference type="InterPro" id="IPR010982">
    <property type="entry name" value="Lambda_DNA-bd_dom_sf"/>
</dbReference>
<protein>
    <submittedName>
        <fullName evidence="3">Helix-turn-helix transcriptional regulator</fullName>
    </submittedName>
</protein>
<name>A0AAU8F8F5_9BACI</name>
<dbReference type="PROSITE" id="PS50943">
    <property type="entry name" value="HTH_CROC1"/>
    <property type="match status" value="1"/>
</dbReference>
<dbReference type="SMART" id="SM00530">
    <property type="entry name" value="HTH_XRE"/>
    <property type="match status" value="1"/>
</dbReference>
<reference evidence="3" key="1">
    <citation type="submission" date="2023-04" db="EMBL/GenBank/DDBJ databases">
        <title>Bacillus cereus group whole genome sequencing.</title>
        <authorList>
            <person name="Kang M."/>
            <person name="Kim H.J."/>
        </authorList>
    </citation>
    <scope>NUCLEOTIDE SEQUENCE</scope>
    <source>
        <strain evidence="3">MS39</strain>
    </source>
</reference>
<dbReference type="GeneID" id="51136312"/>
<dbReference type="GO" id="GO:0003677">
    <property type="term" value="F:DNA binding"/>
    <property type="evidence" value="ECO:0007669"/>
    <property type="project" value="UniProtKB-KW"/>
</dbReference>
<dbReference type="SUPFAM" id="SSF47413">
    <property type="entry name" value="lambda repressor-like DNA-binding domains"/>
    <property type="match status" value="1"/>
</dbReference>
<dbReference type="RefSeq" id="WP_033658700.1">
    <property type="nucleotide sequence ID" value="NZ_CP123058.1"/>
</dbReference>
<evidence type="ECO:0000259" key="2">
    <source>
        <dbReference type="PROSITE" id="PS50943"/>
    </source>
</evidence>
<keyword evidence="1" id="KW-0238">DNA-binding</keyword>
<dbReference type="CDD" id="cd00093">
    <property type="entry name" value="HTH_XRE"/>
    <property type="match status" value="1"/>
</dbReference>
<sequence>MDIMSVTNLQKGDLVYLIKNKVKQFRVVRDITQEQLASSVQITRQSLIAIEKNKYNPSLELALKLCEFFNCKVEDLFQLDKTGEEKE</sequence>
<dbReference type="PANTHER" id="PTHR46558">
    <property type="entry name" value="TRACRIPTIONAL REGULATORY PROTEIN-RELATED-RELATED"/>
    <property type="match status" value="1"/>
</dbReference>
<feature type="domain" description="HTH cro/C1-type" evidence="2">
    <location>
        <begin position="22"/>
        <end position="76"/>
    </location>
</feature>
<dbReference type="Gene3D" id="1.10.260.40">
    <property type="entry name" value="lambda repressor-like DNA-binding domains"/>
    <property type="match status" value="1"/>
</dbReference>
<dbReference type="PANTHER" id="PTHR46558:SF4">
    <property type="entry name" value="DNA-BIDING PHAGE PROTEIN"/>
    <property type="match status" value="1"/>
</dbReference>
<dbReference type="AlphaFoldDB" id="A0AAU8F8F5"/>
<accession>A0AAU8F8F5</accession>
<proteinExistence type="predicted"/>
<dbReference type="InterPro" id="IPR001387">
    <property type="entry name" value="Cro/C1-type_HTH"/>
</dbReference>